<dbReference type="EMBL" id="BK032591">
    <property type="protein sequence ID" value="DAF50016.1"/>
    <property type="molecule type" value="Genomic_DNA"/>
</dbReference>
<sequence>MTDVARPCLLDCDQVASVDVVMMVNREGVVYDRRTKKDD</sequence>
<protein>
    <submittedName>
        <fullName evidence="1">Uncharacterized protein</fullName>
    </submittedName>
</protein>
<evidence type="ECO:0000313" key="1">
    <source>
        <dbReference type="EMBL" id="DAF50016.1"/>
    </source>
</evidence>
<reference evidence="1" key="1">
    <citation type="journal article" date="2021" name="Proc. Natl. Acad. Sci. U.S.A.">
        <title>A Catalog of Tens of Thousands of Viruses from Human Metagenomes Reveals Hidden Associations with Chronic Diseases.</title>
        <authorList>
            <person name="Tisza M.J."/>
            <person name="Buck C.B."/>
        </authorList>
    </citation>
    <scope>NUCLEOTIDE SEQUENCE</scope>
    <source>
        <strain evidence="1">CtxvK3</strain>
    </source>
</reference>
<proteinExistence type="predicted"/>
<accession>A0A8S5SGG3</accession>
<name>A0A8S5SGG3_9CAUD</name>
<organism evidence="1">
    <name type="scientific">Siphoviridae sp. ctxvK3</name>
    <dbReference type="NCBI Taxonomy" id="2827975"/>
    <lineage>
        <taxon>Viruses</taxon>
        <taxon>Duplodnaviria</taxon>
        <taxon>Heunggongvirae</taxon>
        <taxon>Uroviricota</taxon>
        <taxon>Caudoviricetes</taxon>
    </lineage>
</organism>